<proteinExistence type="predicted"/>
<dbReference type="Gene3D" id="3.20.20.140">
    <property type="entry name" value="Metal-dependent hydrolases"/>
    <property type="match status" value="1"/>
</dbReference>
<evidence type="ECO:0000259" key="1">
    <source>
        <dbReference type="SMART" id="SM00481"/>
    </source>
</evidence>
<dbReference type="Gene3D" id="1.10.150.650">
    <property type="match status" value="1"/>
</dbReference>
<dbReference type="InterPro" id="IPR003141">
    <property type="entry name" value="Pol/His_phosphatase_N"/>
</dbReference>
<sequence>MSILFDLPWGTFDLHTHTTASDGEYPPAQLVAKAKQAGLSTIAITDHDTLAGIEEARHAGEREGIRVIPGVEITTRFLTTSVDVLGYAFDHPLRLHQKLAEYREARRKRAERILEKLDELGMKLSMEEVSAFSADGVIARPHIAKALVRKGYAPDVQTVFDLYLADGQPAFVNKQSLSTEACIHLIRKEGGKAVLAHPGLIRDDRYLADLLNLDWDGIEVWHPAHTSDQIRFFQHLAQERGLTVTGGSDFHNDERRLGCFGKGMISPDAKQ</sequence>
<name>A0ABS2WGS7_9BACL</name>
<dbReference type="CDD" id="cd07438">
    <property type="entry name" value="PHP_HisPPase_AMP"/>
    <property type="match status" value="1"/>
</dbReference>
<keyword evidence="3" id="KW-1185">Reference proteome</keyword>
<gene>
    <name evidence="2" type="ORF">JQC72_04210</name>
</gene>
<dbReference type="PANTHER" id="PTHR42924:SF3">
    <property type="entry name" value="POLYMERASE_HISTIDINOL PHOSPHATASE N-TERMINAL DOMAIN-CONTAINING PROTEIN"/>
    <property type="match status" value="1"/>
</dbReference>
<dbReference type="InterPro" id="IPR016195">
    <property type="entry name" value="Pol/histidinol_Pase-like"/>
</dbReference>
<dbReference type="SMART" id="SM00481">
    <property type="entry name" value="POLIIIAc"/>
    <property type="match status" value="1"/>
</dbReference>
<dbReference type="SUPFAM" id="SSF89550">
    <property type="entry name" value="PHP domain-like"/>
    <property type="match status" value="1"/>
</dbReference>
<evidence type="ECO:0000313" key="2">
    <source>
        <dbReference type="EMBL" id="MBN2908724.1"/>
    </source>
</evidence>
<comment type="caution">
    <text evidence="2">The sequence shown here is derived from an EMBL/GenBank/DDBJ whole genome shotgun (WGS) entry which is preliminary data.</text>
</comment>
<protein>
    <submittedName>
        <fullName evidence="2">PHP domain-containing protein</fullName>
    </submittedName>
</protein>
<dbReference type="Pfam" id="PF02811">
    <property type="entry name" value="PHP"/>
    <property type="match status" value="1"/>
</dbReference>
<dbReference type="InterPro" id="IPR052018">
    <property type="entry name" value="PHP_domain"/>
</dbReference>
<dbReference type="RefSeq" id="WP_205493090.1">
    <property type="nucleotide sequence ID" value="NZ_JAFHAP010000004.1"/>
</dbReference>
<organism evidence="2 3">
    <name type="scientific">Polycladomyces zharkentensis</name>
    <dbReference type="NCBI Taxonomy" id="2807616"/>
    <lineage>
        <taxon>Bacteria</taxon>
        <taxon>Bacillati</taxon>
        <taxon>Bacillota</taxon>
        <taxon>Bacilli</taxon>
        <taxon>Bacillales</taxon>
        <taxon>Thermoactinomycetaceae</taxon>
        <taxon>Polycladomyces</taxon>
    </lineage>
</organism>
<feature type="domain" description="Polymerase/histidinol phosphatase N-terminal" evidence="1">
    <location>
        <begin position="12"/>
        <end position="77"/>
    </location>
</feature>
<reference evidence="2" key="1">
    <citation type="journal article" date="2024" name="Int. J. Syst. Evol. Microbiol.">
        <title>Polycladomyces zharkentensis sp. nov., a novel thermophilic cellulose- and starch-degrading member of the Bacillota from a geothermal aquifer in Kazakhstan.</title>
        <authorList>
            <person name="Mashzhan A."/>
            <person name="Kistaubayeva A."/>
            <person name="Javier-Lopez R."/>
            <person name="Bissenova U."/>
            <person name="Bissenbay A."/>
            <person name="Birkeland N.K."/>
        </authorList>
    </citation>
    <scope>NUCLEOTIDE SEQUENCE</scope>
    <source>
        <strain evidence="2">ZKZ2T</strain>
    </source>
</reference>
<dbReference type="InterPro" id="IPR004013">
    <property type="entry name" value="PHP_dom"/>
</dbReference>
<dbReference type="EMBL" id="JAFHAP010000004">
    <property type="protein sequence ID" value="MBN2908724.1"/>
    <property type="molecule type" value="Genomic_DNA"/>
</dbReference>
<evidence type="ECO:0000313" key="3">
    <source>
        <dbReference type="Proteomes" id="UP001177120"/>
    </source>
</evidence>
<accession>A0ABS2WGS7</accession>
<dbReference type="PANTHER" id="PTHR42924">
    <property type="entry name" value="EXONUCLEASE"/>
    <property type="match status" value="1"/>
</dbReference>
<dbReference type="Proteomes" id="UP001177120">
    <property type="component" value="Unassembled WGS sequence"/>
</dbReference>